<gene>
    <name evidence="3" type="ORF">MIMGU_mgv1a023110mg</name>
</gene>
<evidence type="ECO:0000313" key="3">
    <source>
        <dbReference type="EMBL" id="EYU27579.1"/>
    </source>
</evidence>
<keyword evidence="4" id="KW-1185">Reference proteome</keyword>
<dbReference type="Gene3D" id="3.30.30.10">
    <property type="entry name" value="Knottin, scorpion toxin-like"/>
    <property type="match status" value="1"/>
</dbReference>
<feature type="compositionally biased region" description="Low complexity" evidence="1">
    <location>
        <begin position="96"/>
        <end position="107"/>
    </location>
</feature>
<evidence type="ECO:0000256" key="1">
    <source>
        <dbReference type="SAM" id="MobiDB-lite"/>
    </source>
</evidence>
<feature type="region of interest" description="Disordered" evidence="1">
    <location>
        <begin position="60"/>
        <end position="107"/>
    </location>
</feature>
<reference evidence="3 4" key="1">
    <citation type="journal article" date="2013" name="Proc. Natl. Acad. Sci. U.S.A.">
        <title>Fine-scale variation in meiotic recombination in Mimulus inferred from population shotgun sequencing.</title>
        <authorList>
            <person name="Hellsten U."/>
            <person name="Wright K.M."/>
            <person name="Jenkins J."/>
            <person name="Shu S."/>
            <person name="Yuan Y."/>
            <person name="Wessler S.R."/>
            <person name="Schmutz J."/>
            <person name="Willis J.H."/>
            <person name="Rokhsar D.S."/>
        </authorList>
    </citation>
    <scope>NUCLEOTIDE SEQUENCE [LARGE SCALE GENOMIC DNA]</scope>
    <source>
        <strain evidence="4">cv. DUN x IM62</strain>
    </source>
</reference>
<dbReference type="EMBL" id="KI631456">
    <property type="protein sequence ID" value="EYU27579.1"/>
    <property type="molecule type" value="Genomic_DNA"/>
</dbReference>
<dbReference type="Pfam" id="PF00304">
    <property type="entry name" value="Gamma-thionin"/>
    <property type="match status" value="1"/>
</dbReference>
<dbReference type="PROSITE" id="PS00940">
    <property type="entry name" value="GAMMA_THIONIN"/>
    <property type="match status" value="1"/>
</dbReference>
<dbReference type="InterPro" id="IPR008176">
    <property type="entry name" value="Defensin_plant"/>
</dbReference>
<dbReference type="InterPro" id="IPR003614">
    <property type="entry name" value="Knottins"/>
</dbReference>
<sequence>MLIVPGEASLCETPSRYFNGICFSRRNCGAICEKEGFSSGRCKAFKCVCGKDCNAAGGGGGGGGGDPGLGPPVEGPPDQGPPEEGPPGEGPPEEGPPAGDIPPVRKI</sequence>
<feature type="domain" description="Knottins-like" evidence="2">
    <location>
        <begin position="10"/>
        <end position="53"/>
    </location>
</feature>
<organism evidence="3 4">
    <name type="scientific">Erythranthe guttata</name>
    <name type="common">Yellow monkey flower</name>
    <name type="synonym">Mimulus guttatus</name>
    <dbReference type="NCBI Taxonomy" id="4155"/>
    <lineage>
        <taxon>Eukaryota</taxon>
        <taxon>Viridiplantae</taxon>
        <taxon>Streptophyta</taxon>
        <taxon>Embryophyta</taxon>
        <taxon>Tracheophyta</taxon>
        <taxon>Spermatophyta</taxon>
        <taxon>Magnoliopsida</taxon>
        <taxon>eudicotyledons</taxon>
        <taxon>Gunneridae</taxon>
        <taxon>Pentapetalae</taxon>
        <taxon>asterids</taxon>
        <taxon>lamiids</taxon>
        <taxon>Lamiales</taxon>
        <taxon>Phrymaceae</taxon>
        <taxon>Erythranthe</taxon>
    </lineage>
</organism>
<dbReference type="Proteomes" id="UP000030748">
    <property type="component" value="Unassembled WGS sequence"/>
</dbReference>
<dbReference type="AlphaFoldDB" id="A0A022QJ39"/>
<proteinExistence type="predicted"/>
<protein>
    <recommendedName>
        <fullName evidence="2">Knottins-like domain-containing protein</fullName>
    </recommendedName>
</protein>
<dbReference type="GO" id="GO:0006952">
    <property type="term" value="P:defense response"/>
    <property type="evidence" value="ECO:0000318"/>
    <property type="project" value="GO_Central"/>
</dbReference>
<evidence type="ECO:0000313" key="4">
    <source>
        <dbReference type="Proteomes" id="UP000030748"/>
    </source>
</evidence>
<dbReference type="SMART" id="SM00505">
    <property type="entry name" value="Knot1"/>
    <property type="match status" value="1"/>
</dbReference>
<dbReference type="InterPro" id="IPR036574">
    <property type="entry name" value="Scorpion_toxin-like_sf"/>
</dbReference>
<name>A0A022QJ39_ERYGU</name>
<dbReference type="eggNOG" id="ENOG502T0Z9">
    <property type="taxonomic scope" value="Eukaryota"/>
</dbReference>
<evidence type="ECO:0000259" key="2">
    <source>
        <dbReference type="SMART" id="SM00505"/>
    </source>
</evidence>
<accession>A0A022QJ39</accession>
<feature type="compositionally biased region" description="Pro residues" evidence="1">
    <location>
        <begin position="69"/>
        <end position="95"/>
    </location>
</feature>
<dbReference type="SUPFAM" id="SSF57095">
    <property type="entry name" value="Scorpion toxin-like"/>
    <property type="match status" value="1"/>
</dbReference>